<dbReference type="GO" id="GO:0005886">
    <property type="term" value="C:plasma membrane"/>
    <property type="evidence" value="ECO:0007669"/>
    <property type="project" value="TreeGrafter"/>
</dbReference>
<dbReference type="Pfam" id="PF00672">
    <property type="entry name" value="HAMP"/>
    <property type="match status" value="1"/>
</dbReference>
<dbReference type="KEGG" id="snn:EWH46_10215"/>
<protein>
    <submittedName>
        <fullName evidence="5">HAMP domain-containing protein</fullName>
    </submittedName>
</protein>
<proteinExistence type="inferred from homology"/>
<dbReference type="SUPFAM" id="SSF58104">
    <property type="entry name" value="Methyl-accepting chemotaxis protein (MCP) signaling domain"/>
    <property type="match status" value="1"/>
</dbReference>
<evidence type="ECO:0000259" key="3">
    <source>
        <dbReference type="PROSITE" id="PS50111"/>
    </source>
</evidence>
<dbReference type="Pfam" id="PF00015">
    <property type="entry name" value="MCPsignal"/>
    <property type="match status" value="1"/>
</dbReference>
<dbReference type="GO" id="GO:0007165">
    <property type="term" value="P:signal transduction"/>
    <property type="evidence" value="ECO:0007669"/>
    <property type="project" value="UniProtKB-KW"/>
</dbReference>
<dbReference type="PANTHER" id="PTHR43531:SF5">
    <property type="entry name" value="METHYL-ACCEPTING CHEMOTAXIS PROTEIN III"/>
    <property type="match status" value="1"/>
</dbReference>
<dbReference type="Gene3D" id="1.10.287.950">
    <property type="entry name" value="Methyl-accepting chemotaxis protein"/>
    <property type="match status" value="1"/>
</dbReference>
<dbReference type="AlphaFoldDB" id="A0A5C1Q0U3"/>
<evidence type="ECO:0000256" key="2">
    <source>
        <dbReference type="PROSITE-ProRule" id="PRU00284"/>
    </source>
</evidence>
<dbReference type="OrthoDB" id="8576332at2"/>
<dbReference type="InterPro" id="IPR051310">
    <property type="entry name" value="MCP_chemotaxis"/>
</dbReference>
<organism evidence="5 6">
    <name type="scientific">Sphaerotilus sulfidivorans</name>
    <dbReference type="NCBI Taxonomy" id="639200"/>
    <lineage>
        <taxon>Bacteria</taxon>
        <taxon>Pseudomonadati</taxon>
        <taxon>Pseudomonadota</taxon>
        <taxon>Betaproteobacteria</taxon>
        <taxon>Burkholderiales</taxon>
        <taxon>Sphaerotilaceae</taxon>
        <taxon>Sphaerotilus</taxon>
    </lineage>
</organism>
<feature type="domain" description="HAMP" evidence="4">
    <location>
        <begin position="233"/>
        <end position="285"/>
    </location>
</feature>
<evidence type="ECO:0000259" key="4">
    <source>
        <dbReference type="PROSITE" id="PS50885"/>
    </source>
</evidence>
<sequence length="539" mass="57360">METAPSGQNLSPMSDRTLATDSRPMTFLNSISVRTRQIAMAAIGITAVSACALTGLWSESRLSQASQRAFVAKDVVADILPPPMYLIEMRLLLSQALEGRLDTAQAKSELARLDKEYQARVSHWQANPPFGLEQDLLGAQHQAAVELIGAAQLMLASLDAGDPDAARQQLGVVHALYLKHRAAVDVTVVRGNALSSQSMAEFDATVERGRSLQLLLLGLSVLGLGLLSWQLARSVTRPLDQAVDLAEAVAGGDLSRQVAVEGSDETARLLQSLERMRTQLGDMVSELRQGSLRMASVCAQIHAGNLDLKSRTAGHLDELGHVRGNLAEVTRMISHSAQAAEQAAGLVESVETAARRGQEAMGRMSETMSGIAASSARVSEIVGVIESIAFQTNLLALNAAVEAARAGDQGRGFAVVATEVRMLAQRSSMAAREIRTLAADSTRQVGSGTDLAAGTARAIVDMATQVETMNRLVKDIWETTFAQTSGIAQLGEAVEMLSKAGDANVTLAEQSSQATASLEDEARRLTGSVSRFRLDRAFH</sequence>
<accession>A0A5C1Q0U3</accession>
<dbReference type="InterPro" id="IPR004089">
    <property type="entry name" value="MCPsignal_dom"/>
</dbReference>
<dbReference type="EMBL" id="CP035708">
    <property type="protein sequence ID" value="QEN01108.1"/>
    <property type="molecule type" value="Genomic_DNA"/>
</dbReference>
<dbReference type="PANTHER" id="PTHR43531">
    <property type="entry name" value="PROTEIN ICFG"/>
    <property type="match status" value="1"/>
</dbReference>
<feature type="domain" description="Methyl-accepting transducer" evidence="3">
    <location>
        <begin position="290"/>
        <end position="519"/>
    </location>
</feature>
<dbReference type="SMART" id="SM00283">
    <property type="entry name" value="MA"/>
    <property type="match status" value="1"/>
</dbReference>
<evidence type="ECO:0000256" key="1">
    <source>
        <dbReference type="ARBA" id="ARBA00029447"/>
    </source>
</evidence>
<dbReference type="InterPro" id="IPR004090">
    <property type="entry name" value="Chemotax_Me-accpt_rcpt"/>
</dbReference>
<dbReference type="Gene3D" id="6.10.340.10">
    <property type="match status" value="1"/>
</dbReference>
<keyword evidence="2" id="KW-0807">Transducer</keyword>
<comment type="similarity">
    <text evidence="1">Belongs to the methyl-accepting chemotaxis (MCP) protein family.</text>
</comment>
<dbReference type="SMART" id="SM00304">
    <property type="entry name" value="HAMP"/>
    <property type="match status" value="1"/>
</dbReference>
<dbReference type="PROSITE" id="PS50885">
    <property type="entry name" value="HAMP"/>
    <property type="match status" value="1"/>
</dbReference>
<reference evidence="5 6" key="1">
    <citation type="submission" date="2019-02" db="EMBL/GenBank/DDBJ databases">
        <title>Complete Genome Sequence and Methylome Analysis of Sphaerotilus natans subsp. sulfidivorans D-507.</title>
        <authorList>
            <person name="Fomenkov A."/>
            <person name="Gridneva E."/>
            <person name="Smolyakov D."/>
            <person name="Dubinina G."/>
            <person name="Vincze T."/>
            <person name="Grabovich M."/>
            <person name="Roberts R.J."/>
        </authorList>
    </citation>
    <scope>NUCLEOTIDE SEQUENCE [LARGE SCALE GENOMIC DNA]</scope>
    <source>
        <strain evidence="5 6">D-507</strain>
    </source>
</reference>
<evidence type="ECO:0000313" key="6">
    <source>
        <dbReference type="Proteomes" id="UP000323522"/>
    </source>
</evidence>
<dbReference type="PRINTS" id="PR00260">
    <property type="entry name" value="CHEMTRNSDUCR"/>
</dbReference>
<name>A0A5C1Q0U3_9BURK</name>
<dbReference type="GO" id="GO:0004888">
    <property type="term" value="F:transmembrane signaling receptor activity"/>
    <property type="evidence" value="ECO:0007669"/>
    <property type="project" value="InterPro"/>
</dbReference>
<gene>
    <name evidence="5" type="ORF">EWH46_10215</name>
</gene>
<dbReference type="Proteomes" id="UP000323522">
    <property type="component" value="Chromosome"/>
</dbReference>
<dbReference type="GO" id="GO:0006935">
    <property type="term" value="P:chemotaxis"/>
    <property type="evidence" value="ECO:0007669"/>
    <property type="project" value="InterPro"/>
</dbReference>
<dbReference type="InterPro" id="IPR003660">
    <property type="entry name" value="HAMP_dom"/>
</dbReference>
<dbReference type="PROSITE" id="PS50111">
    <property type="entry name" value="CHEMOTAXIS_TRANSDUC_2"/>
    <property type="match status" value="1"/>
</dbReference>
<evidence type="ECO:0000313" key="5">
    <source>
        <dbReference type="EMBL" id="QEN01108.1"/>
    </source>
</evidence>
<dbReference type="CDD" id="cd06225">
    <property type="entry name" value="HAMP"/>
    <property type="match status" value="1"/>
</dbReference>